<dbReference type="InterPro" id="IPR033468">
    <property type="entry name" value="Metaxin_GST"/>
</dbReference>
<organism evidence="3 4">
    <name type="scientific">Aspergillus niger ATCC 13496</name>
    <dbReference type="NCBI Taxonomy" id="1353008"/>
    <lineage>
        <taxon>Eukaryota</taxon>
        <taxon>Fungi</taxon>
        <taxon>Dikarya</taxon>
        <taxon>Ascomycota</taxon>
        <taxon>Pezizomycotina</taxon>
        <taxon>Eurotiomycetes</taxon>
        <taxon>Eurotiomycetidae</taxon>
        <taxon>Eurotiales</taxon>
        <taxon>Aspergillaceae</taxon>
        <taxon>Aspergillus</taxon>
        <taxon>Aspergillus subgen. Circumdati</taxon>
    </lineage>
</organism>
<dbReference type="Pfam" id="PF10806">
    <property type="entry name" value="SAM35"/>
    <property type="match status" value="1"/>
</dbReference>
<evidence type="ECO:0000259" key="2">
    <source>
        <dbReference type="Pfam" id="PF17172"/>
    </source>
</evidence>
<dbReference type="Pfam" id="PF17172">
    <property type="entry name" value="GST_N_4"/>
    <property type="match status" value="1"/>
</dbReference>
<sequence>MSVQMALPRPQVGLIVPRPQAGFGNCGASLLRKQVLPLEAKVDQDAHHEWNDKERLERVGPATDSNERKVSRWDGFQRRGRDEGQPGVAEGLLLGTRRMLQQVITNPQEINWARTDLFLCSSNTNKPTSTSRLLAGPVANSPALSNWPRALPPCLLNPLRSPLHPSINPMTPEYRDDPGQTPDNVSTVSRARDFFSVPTPIKRIFDRFPLVTYPSNDLPHSAWSDKRGNRLYVFTDAASARHGRPSFNPQCLKWQAYLRFVGIDVDVIPSNNHASPSGALPFLIPAHPINNNAPIPSSKLQKWAIEQVHCEEEQQLDLRFEVYASLLDHRIRNAWLYTLYLDPEEFEAVARPLYVNPSSTNSAVRTALALQLQQAARTEILKTSSYIDVGALEAEANDAFEALSTLLGDNQHFFDRPNPGLFDASVFAYTHLILEEKLGWRRNRLGQLLRQHENLVQHRDRLLKFF</sequence>
<name>A0A370BU20_ASPNG</name>
<dbReference type="AlphaFoldDB" id="A0A370BU20"/>
<dbReference type="CDD" id="cd03193">
    <property type="entry name" value="GST_C_Metaxin"/>
    <property type="match status" value="1"/>
</dbReference>
<dbReference type="PANTHER" id="PTHR12289">
    <property type="entry name" value="METAXIN RELATED"/>
    <property type="match status" value="1"/>
</dbReference>
<dbReference type="Proteomes" id="UP000253845">
    <property type="component" value="Unassembled WGS sequence"/>
</dbReference>
<reference evidence="3 4" key="1">
    <citation type="submission" date="2018-07" db="EMBL/GenBank/DDBJ databases">
        <title>Section-level genome sequencing of Aspergillus section Nigri to investigate inter- and intra-species variation.</title>
        <authorList>
            <consortium name="DOE Joint Genome Institute"/>
            <person name="Vesth T.C."/>
            <person name="Nybo J.L."/>
            <person name="Theobald S."/>
            <person name="Frisvad J.C."/>
            <person name="Larsen T.O."/>
            <person name="Nielsen K.F."/>
            <person name="Hoof J.B."/>
            <person name="Brandl J."/>
            <person name="Salamov A."/>
            <person name="Riley R."/>
            <person name="Gladden J.M."/>
            <person name="Phatale P."/>
            <person name="Nielsen M.T."/>
            <person name="Lyhne E.K."/>
            <person name="Kogle M.E."/>
            <person name="Strasser K."/>
            <person name="McDonnell E."/>
            <person name="Barry K."/>
            <person name="Clum A."/>
            <person name="Chen C."/>
            <person name="Nolan M."/>
            <person name="Sandor L."/>
            <person name="Kuo A."/>
            <person name="Lipzen A."/>
            <person name="Hainaut M."/>
            <person name="Drula E."/>
            <person name="Tsang A."/>
            <person name="Magnuson J.K."/>
            <person name="Henrissat B."/>
            <person name="Wiebenga A."/>
            <person name="Simmons B.A."/>
            <person name="Makela M.R."/>
            <person name="De vries R.P."/>
            <person name="Grigoriev I.V."/>
            <person name="Mortensen U.H."/>
            <person name="Baker S.E."/>
            <person name="Andersen M.R."/>
        </authorList>
    </citation>
    <scope>NUCLEOTIDE SEQUENCE [LARGE SCALE GENOMIC DNA]</scope>
    <source>
        <strain evidence="3 4">ATCC 13496</strain>
    </source>
</reference>
<dbReference type="VEuPathDB" id="FungiDB:M747DRAFT_261830"/>
<gene>
    <name evidence="3" type="ORF">M747DRAFT_261830</name>
</gene>
<evidence type="ECO:0000259" key="1">
    <source>
        <dbReference type="Pfam" id="PF17171"/>
    </source>
</evidence>
<dbReference type="InterPro" id="IPR021211">
    <property type="entry name" value="SAM35"/>
</dbReference>
<dbReference type="InterPro" id="IPR012336">
    <property type="entry name" value="Thioredoxin-like_fold"/>
</dbReference>
<dbReference type="CDD" id="cd03078">
    <property type="entry name" value="GST_N_Metaxin1_like"/>
    <property type="match status" value="1"/>
</dbReference>
<proteinExistence type="predicted"/>
<dbReference type="EMBL" id="KZ851920">
    <property type="protein sequence ID" value="RDH19043.1"/>
    <property type="molecule type" value="Genomic_DNA"/>
</dbReference>
<feature type="domain" description="Metaxin glutathione S-transferase" evidence="1">
    <location>
        <begin position="396"/>
        <end position="462"/>
    </location>
</feature>
<evidence type="ECO:0008006" key="5">
    <source>
        <dbReference type="Google" id="ProtNLM"/>
    </source>
</evidence>
<evidence type="ECO:0000313" key="4">
    <source>
        <dbReference type="Proteomes" id="UP000253845"/>
    </source>
</evidence>
<dbReference type="Pfam" id="PF17171">
    <property type="entry name" value="GST_C_6"/>
    <property type="match status" value="1"/>
</dbReference>
<feature type="domain" description="Thioredoxin-like fold" evidence="2">
    <location>
        <begin position="249"/>
        <end position="344"/>
    </location>
</feature>
<dbReference type="GO" id="GO:0001401">
    <property type="term" value="C:SAM complex"/>
    <property type="evidence" value="ECO:0007669"/>
    <property type="project" value="TreeGrafter"/>
</dbReference>
<accession>A0A370BU20</accession>
<dbReference type="GO" id="GO:0007005">
    <property type="term" value="P:mitochondrion organization"/>
    <property type="evidence" value="ECO:0007669"/>
    <property type="project" value="TreeGrafter"/>
</dbReference>
<dbReference type="InterPro" id="IPR050931">
    <property type="entry name" value="Mito_Protein_Transport_Metaxin"/>
</dbReference>
<dbReference type="PANTHER" id="PTHR12289:SF44">
    <property type="entry name" value="OUTER MEMBRANE PROTEIN (SAM35), PUTATIVE (AFU_ORTHOLOGUE AFUA_1G13180)-RELATED"/>
    <property type="match status" value="1"/>
</dbReference>
<protein>
    <recommendedName>
        <fullName evidence="5">Mitochondrial outer membrane protein</fullName>
    </recommendedName>
</protein>
<evidence type="ECO:0000313" key="3">
    <source>
        <dbReference type="EMBL" id="RDH19043.1"/>
    </source>
</evidence>